<dbReference type="InterPro" id="IPR041872">
    <property type="entry name" value="Anticodon_Met"/>
</dbReference>
<comment type="function">
    <text evidence="1">Is required not only for elongation of protein synthesis but also for the initiation of all mRNA translation through initiator tRNA(fMet) aminoacylation.</text>
</comment>
<dbReference type="InterPro" id="IPR033911">
    <property type="entry name" value="MetRS_core"/>
</dbReference>
<keyword evidence="7 12" id="KW-0547">Nucleotide-binding</keyword>
<sequence>MNNEKYYQTTTLPYVNANPHIGHTLEFVQADVVARFKRKKLGEENVWFNLGADEHGLKMYQKAKEKGVTPQEYVDEYSKNWKEFCDLFLISYDTFYRTSDPSHHKLAQEWWLRSEANGDIYKKEYTGLYCVGCEEFKTEKQLVDGKCPDHGVEPIVVSEENYFFKLSKYRDDLLKWLDSGEILKPDHKKAELKNWISAMEDISISRVKEKLPWGIEVPSDPTQVMYVWFDALTDYINVLKDPTEFAREGFDKDAGIDNWWPGVQFFGPDNLRFQGGVWQGMLASFGVAHTRKLLNHGMVLAADGTKMSKTKGNGVSPFEQQEKYGTEAVRFYLIAGISTFADSPYKEEDLKNLYNAHLADNFGNLLNRVIVLSNKYGIDYSDSNNIDSEFKSKVDGFVSEIESLLEKFELQSAVQKIIELASFGNEYISEHQPWSKEKTEKEREQILSNLAYLIKNVAEQYSYIIPESANRALDMLIKKESGVLFAKID</sequence>
<dbReference type="PANTHER" id="PTHR43326:SF1">
    <property type="entry name" value="METHIONINE--TRNA LIGASE, MITOCHONDRIAL"/>
    <property type="match status" value="1"/>
</dbReference>
<evidence type="ECO:0000256" key="3">
    <source>
        <dbReference type="ARBA" id="ARBA00012838"/>
    </source>
</evidence>
<dbReference type="Pfam" id="PF09334">
    <property type="entry name" value="tRNA-synt_1g"/>
    <property type="match status" value="1"/>
</dbReference>
<name>A0A955L1Z9_9BACT</name>
<evidence type="ECO:0000256" key="2">
    <source>
        <dbReference type="ARBA" id="ARBA00004496"/>
    </source>
</evidence>
<keyword evidence="6 12" id="KW-0436">Ligase</keyword>
<reference evidence="15" key="1">
    <citation type="submission" date="2020-04" db="EMBL/GenBank/DDBJ databases">
        <authorList>
            <person name="Zhang T."/>
        </authorList>
    </citation>
    <scope>NUCLEOTIDE SEQUENCE</scope>
    <source>
        <strain evidence="15">HKST-UBA13</strain>
    </source>
</reference>
<evidence type="ECO:0000256" key="12">
    <source>
        <dbReference type="RuleBase" id="RU363039"/>
    </source>
</evidence>
<dbReference type="FunFam" id="2.170.220.10:FF:000003">
    <property type="entry name" value="Methionine--tRNA ligase"/>
    <property type="match status" value="1"/>
</dbReference>
<dbReference type="GO" id="GO:0006431">
    <property type="term" value="P:methionyl-tRNA aminoacylation"/>
    <property type="evidence" value="ECO:0007669"/>
    <property type="project" value="InterPro"/>
</dbReference>
<comment type="similarity">
    <text evidence="12">Belongs to the class-I aminoacyl-tRNA synthetase family.</text>
</comment>
<proteinExistence type="inferred from homology"/>
<dbReference type="InterPro" id="IPR009080">
    <property type="entry name" value="tRNAsynth_Ia_anticodon-bd"/>
</dbReference>
<dbReference type="SUPFAM" id="SSF52374">
    <property type="entry name" value="Nucleotidylyl transferase"/>
    <property type="match status" value="1"/>
</dbReference>
<keyword evidence="10 12" id="KW-0030">Aminoacyl-tRNA synthetase</keyword>
<reference evidence="15" key="2">
    <citation type="journal article" date="2021" name="Microbiome">
        <title>Successional dynamics and alternative stable states in a saline activated sludge microbial community over 9 years.</title>
        <authorList>
            <person name="Wang Y."/>
            <person name="Ye J."/>
            <person name="Ju F."/>
            <person name="Liu L."/>
            <person name="Boyd J.A."/>
            <person name="Deng Y."/>
            <person name="Parks D.H."/>
            <person name="Jiang X."/>
            <person name="Yin X."/>
            <person name="Woodcroft B.J."/>
            <person name="Tyson G.W."/>
            <person name="Hugenholtz P."/>
            <person name="Polz M.F."/>
            <person name="Zhang T."/>
        </authorList>
    </citation>
    <scope>NUCLEOTIDE SEQUENCE</scope>
    <source>
        <strain evidence="15">HKST-UBA13</strain>
    </source>
</reference>
<dbReference type="GO" id="GO:0005524">
    <property type="term" value="F:ATP binding"/>
    <property type="evidence" value="ECO:0007669"/>
    <property type="project" value="UniProtKB-KW"/>
</dbReference>
<dbReference type="NCBIfam" id="TIGR00398">
    <property type="entry name" value="metG"/>
    <property type="match status" value="1"/>
</dbReference>
<evidence type="ECO:0000256" key="5">
    <source>
        <dbReference type="ARBA" id="ARBA00022490"/>
    </source>
</evidence>
<dbReference type="GO" id="GO:0005737">
    <property type="term" value="C:cytoplasm"/>
    <property type="evidence" value="ECO:0007669"/>
    <property type="project" value="UniProtKB-SubCell"/>
</dbReference>
<dbReference type="Gene3D" id="2.170.220.10">
    <property type="match status" value="1"/>
</dbReference>
<dbReference type="Gene3D" id="1.10.730.10">
    <property type="entry name" value="Isoleucyl-tRNA Synthetase, Domain 1"/>
    <property type="match status" value="1"/>
</dbReference>
<evidence type="ECO:0000259" key="13">
    <source>
        <dbReference type="Pfam" id="PF09334"/>
    </source>
</evidence>
<dbReference type="InterPro" id="IPR001412">
    <property type="entry name" value="aa-tRNA-synth_I_CS"/>
</dbReference>
<evidence type="ECO:0000259" key="14">
    <source>
        <dbReference type="Pfam" id="PF19303"/>
    </source>
</evidence>
<dbReference type="InterPro" id="IPR014758">
    <property type="entry name" value="Met-tRNA_synth"/>
</dbReference>
<accession>A0A955L1Z9</accession>
<feature type="domain" description="Methionyl-tRNA synthetase anticodon-binding" evidence="14">
    <location>
        <begin position="388"/>
        <end position="478"/>
    </location>
</feature>
<comment type="subcellular location">
    <subcellularLocation>
        <location evidence="2">Cytoplasm</location>
    </subcellularLocation>
</comment>
<keyword evidence="9 12" id="KW-0648">Protein biosynthesis</keyword>
<dbReference type="InterPro" id="IPR015413">
    <property type="entry name" value="Methionyl/Leucyl_tRNA_Synth"/>
</dbReference>
<dbReference type="InterPro" id="IPR014729">
    <property type="entry name" value="Rossmann-like_a/b/a_fold"/>
</dbReference>
<comment type="caution">
    <text evidence="15">The sequence shown here is derived from an EMBL/GenBank/DDBJ whole genome shotgun (WGS) entry which is preliminary data.</text>
</comment>
<keyword evidence="5" id="KW-0963">Cytoplasm</keyword>
<dbReference type="GO" id="GO:0004825">
    <property type="term" value="F:methionine-tRNA ligase activity"/>
    <property type="evidence" value="ECO:0007669"/>
    <property type="project" value="UniProtKB-EC"/>
</dbReference>
<dbReference type="EC" id="6.1.1.10" evidence="3"/>
<evidence type="ECO:0000256" key="4">
    <source>
        <dbReference type="ARBA" id="ARBA00018753"/>
    </source>
</evidence>
<feature type="domain" description="Methionyl/Leucyl tRNA synthetase" evidence="13">
    <location>
        <begin position="141"/>
        <end position="369"/>
    </location>
</feature>
<dbReference type="Proteomes" id="UP000775877">
    <property type="component" value="Unassembled WGS sequence"/>
</dbReference>
<evidence type="ECO:0000256" key="10">
    <source>
        <dbReference type="ARBA" id="ARBA00023146"/>
    </source>
</evidence>
<dbReference type="PANTHER" id="PTHR43326">
    <property type="entry name" value="METHIONYL-TRNA SYNTHETASE"/>
    <property type="match status" value="1"/>
</dbReference>
<evidence type="ECO:0000256" key="8">
    <source>
        <dbReference type="ARBA" id="ARBA00022840"/>
    </source>
</evidence>
<dbReference type="PRINTS" id="PR01041">
    <property type="entry name" value="TRNASYNTHMET"/>
</dbReference>
<dbReference type="Pfam" id="PF19303">
    <property type="entry name" value="Anticodon_3"/>
    <property type="match status" value="1"/>
</dbReference>
<evidence type="ECO:0000313" key="15">
    <source>
        <dbReference type="EMBL" id="MCA9381415.1"/>
    </source>
</evidence>
<protein>
    <recommendedName>
        <fullName evidence="4">Methionine--tRNA ligase</fullName>
        <ecNumber evidence="3">6.1.1.10</ecNumber>
    </recommendedName>
    <alternativeName>
        <fullName evidence="11">Methionyl-tRNA synthetase</fullName>
    </alternativeName>
</protein>
<keyword evidence="8 12" id="KW-0067">ATP-binding</keyword>
<evidence type="ECO:0000256" key="11">
    <source>
        <dbReference type="ARBA" id="ARBA00030904"/>
    </source>
</evidence>
<organism evidence="15 16">
    <name type="scientific">Candidatus Dojkabacteria bacterium</name>
    <dbReference type="NCBI Taxonomy" id="2099670"/>
    <lineage>
        <taxon>Bacteria</taxon>
        <taxon>Candidatus Dojkabacteria</taxon>
    </lineage>
</organism>
<evidence type="ECO:0000313" key="16">
    <source>
        <dbReference type="Proteomes" id="UP000775877"/>
    </source>
</evidence>
<evidence type="ECO:0000256" key="6">
    <source>
        <dbReference type="ARBA" id="ARBA00022598"/>
    </source>
</evidence>
<evidence type="ECO:0000256" key="9">
    <source>
        <dbReference type="ARBA" id="ARBA00022917"/>
    </source>
</evidence>
<dbReference type="PROSITE" id="PS00178">
    <property type="entry name" value="AA_TRNA_LIGASE_I"/>
    <property type="match status" value="1"/>
</dbReference>
<evidence type="ECO:0000256" key="1">
    <source>
        <dbReference type="ARBA" id="ARBA00003314"/>
    </source>
</evidence>
<dbReference type="EMBL" id="JAGQLJ010000097">
    <property type="protein sequence ID" value="MCA9381415.1"/>
    <property type="molecule type" value="Genomic_DNA"/>
</dbReference>
<evidence type="ECO:0000256" key="7">
    <source>
        <dbReference type="ARBA" id="ARBA00022741"/>
    </source>
</evidence>
<dbReference type="AlphaFoldDB" id="A0A955L1Z9"/>
<gene>
    <name evidence="15" type="ORF">KC678_04070</name>
</gene>
<dbReference type="InterPro" id="IPR023457">
    <property type="entry name" value="Met-tRNA_synth_2"/>
</dbReference>
<dbReference type="Gene3D" id="3.40.50.620">
    <property type="entry name" value="HUPs"/>
    <property type="match status" value="1"/>
</dbReference>
<dbReference type="SUPFAM" id="SSF47323">
    <property type="entry name" value="Anticodon-binding domain of a subclass of class I aminoacyl-tRNA synthetases"/>
    <property type="match status" value="1"/>
</dbReference>
<dbReference type="CDD" id="cd07957">
    <property type="entry name" value="Anticodon_Ia_Met"/>
    <property type="match status" value="1"/>
</dbReference>